<evidence type="ECO:0000256" key="3">
    <source>
        <dbReference type="ARBA" id="ARBA00023098"/>
    </source>
</evidence>
<evidence type="ECO:0000313" key="4">
    <source>
        <dbReference type="EMBL" id="ABK99941.1"/>
    </source>
</evidence>
<dbReference type="GO" id="GO:0008770">
    <property type="term" value="F:[acyl-carrier-protein] phosphodiesterase activity"/>
    <property type="evidence" value="ECO:0007669"/>
    <property type="project" value="InterPro"/>
</dbReference>
<keyword evidence="1" id="KW-0444">Lipid biosynthesis</keyword>
<keyword evidence="3" id="KW-0443">Lipid metabolism</keyword>
<dbReference type="EMBL" id="CP000482">
    <property type="protein sequence ID" value="ABK99941.1"/>
    <property type="molecule type" value="Genomic_DNA"/>
</dbReference>
<accession>A1ARH1</accession>
<dbReference type="HOGENOM" id="CLU_099370_1_1_7"/>
<evidence type="ECO:0000256" key="1">
    <source>
        <dbReference type="ARBA" id="ARBA00022516"/>
    </source>
</evidence>
<dbReference type="KEGG" id="ppd:Ppro_2334"/>
<dbReference type="PANTHER" id="PTHR38764:SF1">
    <property type="entry name" value="ACYL CARRIER PROTEIN PHOSPHODIESTERASE"/>
    <property type="match status" value="1"/>
</dbReference>
<dbReference type="PANTHER" id="PTHR38764">
    <property type="entry name" value="ACYL CARRIER PROTEIN PHOSPHODIESTERASE"/>
    <property type="match status" value="1"/>
</dbReference>
<gene>
    <name evidence="4" type="ordered locus">Ppro_2334</name>
</gene>
<evidence type="ECO:0000313" key="5">
    <source>
        <dbReference type="Proteomes" id="UP000006732"/>
    </source>
</evidence>
<keyword evidence="2" id="KW-0378">Hydrolase</keyword>
<dbReference type="InterPro" id="IPR007431">
    <property type="entry name" value="ACP_PD"/>
</dbReference>
<dbReference type="AlphaFoldDB" id="A1ARH1"/>
<organism evidence="4 5">
    <name type="scientific">Pelobacter propionicus (strain DSM 2379 / NBRC 103807 / OttBd1)</name>
    <dbReference type="NCBI Taxonomy" id="338966"/>
    <lineage>
        <taxon>Bacteria</taxon>
        <taxon>Pseudomonadati</taxon>
        <taxon>Thermodesulfobacteriota</taxon>
        <taxon>Desulfuromonadia</taxon>
        <taxon>Desulfuromonadales</taxon>
        <taxon>Desulfuromonadaceae</taxon>
        <taxon>Pelobacter</taxon>
    </lineage>
</organism>
<proteinExistence type="predicted"/>
<name>A1ARH1_PELPD</name>
<dbReference type="Pfam" id="PF04336">
    <property type="entry name" value="ACP_PD"/>
    <property type="match status" value="1"/>
</dbReference>
<dbReference type="STRING" id="338966.Ppro_2334"/>
<sequence length="203" mass="23472">MGLIMNFLFHLYLSGNDPQLLTGNLMGDFVKGRIGDDYPPRLRNGIVLHRRIDSFAQNHPLFRQSRQRIDPCFGLWRGVLVDMFYDHLLADEWQNWSPEPLQLYLARARGMVEANRIHLPERLASLVPLIFEALLPSYVGLEGVARALERMSARVRRPNPLAGGAPELEKNITGLRDDFREFVPQVQRDVCRFLAEWSSDYRI</sequence>
<dbReference type="Proteomes" id="UP000006732">
    <property type="component" value="Chromosome"/>
</dbReference>
<protein>
    <recommendedName>
        <fullName evidence="6">Acyl carrier protein phosphodiesterase</fullName>
    </recommendedName>
</protein>
<evidence type="ECO:0008006" key="6">
    <source>
        <dbReference type="Google" id="ProtNLM"/>
    </source>
</evidence>
<dbReference type="eggNOG" id="COG3124">
    <property type="taxonomic scope" value="Bacteria"/>
</dbReference>
<keyword evidence="5" id="KW-1185">Reference proteome</keyword>
<dbReference type="GO" id="GO:0006633">
    <property type="term" value="P:fatty acid biosynthetic process"/>
    <property type="evidence" value="ECO:0007669"/>
    <property type="project" value="InterPro"/>
</dbReference>
<dbReference type="RefSeq" id="WP_011736197.1">
    <property type="nucleotide sequence ID" value="NC_008609.1"/>
</dbReference>
<dbReference type="PIRSF" id="PIRSF011489">
    <property type="entry name" value="DUF479"/>
    <property type="match status" value="1"/>
</dbReference>
<reference evidence="4 5" key="1">
    <citation type="submission" date="2006-10" db="EMBL/GenBank/DDBJ databases">
        <title>Complete sequence of chromosome of Pelobacter propionicus DSM 2379.</title>
        <authorList>
            <consortium name="US DOE Joint Genome Institute"/>
            <person name="Copeland A."/>
            <person name="Lucas S."/>
            <person name="Lapidus A."/>
            <person name="Barry K."/>
            <person name="Detter J.C."/>
            <person name="Glavina del Rio T."/>
            <person name="Hammon N."/>
            <person name="Israni S."/>
            <person name="Dalin E."/>
            <person name="Tice H."/>
            <person name="Pitluck S."/>
            <person name="Saunders E."/>
            <person name="Brettin T."/>
            <person name="Bruce D."/>
            <person name="Han C."/>
            <person name="Tapia R."/>
            <person name="Schmutz J."/>
            <person name="Larimer F."/>
            <person name="Land M."/>
            <person name="Hauser L."/>
            <person name="Kyrpides N."/>
            <person name="Kim E."/>
            <person name="Lovley D."/>
            <person name="Richardson P."/>
        </authorList>
    </citation>
    <scope>NUCLEOTIDE SEQUENCE [LARGE SCALE GENOMIC DNA]</scope>
    <source>
        <strain evidence="5">DSM 2379 / NBRC 103807 / OttBd1</strain>
    </source>
</reference>
<evidence type="ECO:0000256" key="2">
    <source>
        <dbReference type="ARBA" id="ARBA00022801"/>
    </source>
</evidence>